<protein>
    <recommendedName>
        <fullName evidence="2">Ig-like domain-containing protein</fullName>
    </recommendedName>
</protein>
<comment type="caution">
    <text evidence="3">The sequence shown here is derived from an EMBL/GenBank/DDBJ whole genome shotgun (WGS) entry which is preliminary data.</text>
</comment>
<gene>
    <name evidence="3" type="ORF">HPB52_020655</name>
</gene>
<accession>A0A9D4PTH7</accession>
<dbReference type="EMBL" id="JABSTV010001251">
    <property type="protein sequence ID" value="KAH7952246.1"/>
    <property type="molecule type" value="Genomic_DNA"/>
</dbReference>
<organism evidence="3 4">
    <name type="scientific">Rhipicephalus sanguineus</name>
    <name type="common">Brown dog tick</name>
    <name type="synonym">Ixodes sanguineus</name>
    <dbReference type="NCBI Taxonomy" id="34632"/>
    <lineage>
        <taxon>Eukaryota</taxon>
        <taxon>Metazoa</taxon>
        <taxon>Ecdysozoa</taxon>
        <taxon>Arthropoda</taxon>
        <taxon>Chelicerata</taxon>
        <taxon>Arachnida</taxon>
        <taxon>Acari</taxon>
        <taxon>Parasitiformes</taxon>
        <taxon>Ixodida</taxon>
        <taxon>Ixodoidea</taxon>
        <taxon>Ixodidae</taxon>
        <taxon>Rhipicephalinae</taxon>
        <taxon>Rhipicephalus</taxon>
        <taxon>Rhipicephalus</taxon>
    </lineage>
</organism>
<reference evidence="3" key="1">
    <citation type="journal article" date="2020" name="Cell">
        <title>Large-Scale Comparative Analyses of Tick Genomes Elucidate Their Genetic Diversity and Vector Capacities.</title>
        <authorList>
            <consortium name="Tick Genome and Microbiome Consortium (TIGMIC)"/>
            <person name="Jia N."/>
            <person name="Wang J."/>
            <person name="Shi W."/>
            <person name="Du L."/>
            <person name="Sun Y."/>
            <person name="Zhan W."/>
            <person name="Jiang J.F."/>
            <person name="Wang Q."/>
            <person name="Zhang B."/>
            <person name="Ji P."/>
            <person name="Bell-Sakyi L."/>
            <person name="Cui X.M."/>
            <person name="Yuan T.T."/>
            <person name="Jiang B.G."/>
            <person name="Yang W.F."/>
            <person name="Lam T.T."/>
            <person name="Chang Q.C."/>
            <person name="Ding S.J."/>
            <person name="Wang X.J."/>
            <person name="Zhu J.G."/>
            <person name="Ruan X.D."/>
            <person name="Zhao L."/>
            <person name="Wei J.T."/>
            <person name="Ye R.Z."/>
            <person name="Que T.C."/>
            <person name="Du C.H."/>
            <person name="Zhou Y.H."/>
            <person name="Cheng J.X."/>
            <person name="Dai P.F."/>
            <person name="Guo W.B."/>
            <person name="Han X.H."/>
            <person name="Huang E.J."/>
            <person name="Li L.F."/>
            <person name="Wei W."/>
            <person name="Gao Y.C."/>
            <person name="Liu J.Z."/>
            <person name="Shao H.Z."/>
            <person name="Wang X."/>
            <person name="Wang C.C."/>
            <person name="Yang T.C."/>
            <person name="Huo Q.B."/>
            <person name="Li W."/>
            <person name="Chen H.Y."/>
            <person name="Chen S.E."/>
            <person name="Zhou L.G."/>
            <person name="Ni X.B."/>
            <person name="Tian J.H."/>
            <person name="Sheng Y."/>
            <person name="Liu T."/>
            <person name="Pan Y.S."/>
            <person name="Xia L.Y."/>
            <person name="Li J."/>
            <person name="Zhao F."/>
            <person name="Cao W.C."/>
        </authorList>
    </citation>
    <scope>NUCLEOTIDE SEQUENCE</scope>
    <source>
        <strain evidence="3">Rsan-2018</strain>
    </source>
</reference>
<dbReference type="PROSITE" id="PS50835">
    <property type="entry name" value="IG_LIKE"/>
    <property type="match status" value="1"/>
</dbReference>
<dbReference type="InterPro" id="IPR013783">
    <property type="entry name" value="Ig-like_fold"/>
</dbReference>
<dbReference type="PANTHER" id="PTHR23278">
    <property type="entry name" value="SIDESTEP PROTEIN"/>
    <property type="match status" value="1"/>
</dbReference>
<evidence type="ECO:0000256" key="1">
    <source>
        <dbReference type="SAM" id="MobiDB-lite"/>
    </source>
</evidence>
<keyword evidence="4" id="KW-1185">Reference proteome</keyword>
<sequence>MGSRRMTRSAVNVDESSGRTSSLLAFTPGADDHGRRIRCRAANERVPGSAIEDALLLEVEFVPSVRLRLVGGSAVDEGRDARFECSVKAHPQLLEPPRWLWEGRPLSAGGRHQAGSNGSLHVLTLHGVRRSQRGRYSCLARNARGKALSAPVNLQVRYAPRCAPNQRHEYQAALHQAVLVRCRVEAEPAAPTLFGWTFAGGPHEQALTLLDHTRSAGGLESHIRYVPRSELDYGTLACLASNPVGAAATPCFFSVLAPAPRCSVIHPGPRLACMTASPLVNGASLLVQLKDPRGVLRASLRSAQPVILPPPAGHCFHGEPLGTAQFSVDSDSLGPDKPSGGQRKGRVQQSFSLIAGLEIDDPCRDDLEPELQDDEDTSLEEMRTSLCPMRTQERY</sequence>
<feature type="domain" description="Ig-like" evidence="2">
    <location>
        <begin position="63"/>
        <end position="149"/>
    </location>
</feature>
<evidence type="ECO:0000313" key="4">
    <source>
        <dbReference type="Proteomes" id="UP000821837"/>
    </source>
</evidence>
<proteinExistence type="predicted"/>
<feature type="compositionally biased region" description="Acidic residues" evidence="1">
    <location>
        <begin position="367"/>
        <end position="379"/>
    </location>
</feature>
<dbReference type="InterPro" id="IPR007110">
    <property type="entry name" value="Ig-like_dom"/>
</dbReference>
<evidence type="ECO:0000313" key="3">
    <source>
        <dbReference type="EMBL" id="KAH7952246.1"/>
    </source>
</evidence>
<dbReference type="PANTHER" id="PTHR23278:SF19">
    <property type="entry name" value="OBSCURIN"/>
    <property type="match status" value="1"/>
</dbReference>
<dbReference type="Proteomes" id="UP000821837">
    <property type="component" value="Chromosome 5"/>
</dbReference>
<dbReference type="SMART" id="SM00409">
    <property type="entry name" value="IG"/>
    <property type="match status" value="1"/>
</dbReference>
<feature type="region of interest" description="Disordered" evidence="1">
    <location>
        <begin position="326"/>
        <end position="395"/>
    </location>
</feature>
<dbReference type="SUPFAM" id="SSF48726">
    <property type="entry name" value="Immunoglobulin"/>
    <property type="match status" value="2"/>
</dbReference>
<name>A0A9D4PTH7_RHISA</name>
<reference evidence="3" key="2">
    <citation type="submission" date="2021-09" db="EMBL/GenBank/DDBJ databases">
        <authorList>
            <person name="Jia N."/>
            <person name="Wang J."/>
            <person name="Shi W."/>
            <person name="Du L."/>
            <person name="Sun Y."/>
            <person name="Zhan W."/>
            <person name="Jiang J."/>
            <person name="Wang Q."/>
            <person name="Zhang B."/>
            <person name="Ji P."/>
            <person name="Sakyi L.B."/>
            <person name="Cui X."/>
            <person name="Yuan T."/>
            <person name="Jiang B."/>
            <person name="Yang W."/>
            <person name="Lam T.T.-Y."/>
            <person name="Chang Q."/>
            <person name="Ding S."/>
            <person name="Wang X."/>
            <person name="Zhu J."/>
            <person name="Ruan X."/>
            <person name="Zhao L."/>
            <person name="Wei J."/>
            <person name="Que T."/>
            <person name="Du C."/>
            <person name="Cheng J."/>
            <person name="Dai P."/>
            <person name="Han X."/>
            <person name="Huang E."/>
            <person name="Gao Y."/>
            <person name="Liu J."/>
            <person name="Shao H."/>
            <person name="Ye R."/>
            <person name="Li L."/>
            <person name="Wei W."/>
            <person name="Wang X."/>
            <person name="Wang C."/>
            <person name="Huo Q."/>
            <person name="Li W."/>
            <person name="Guo W."/>
            <person name="Chen H."/>
            <person name="Chen S."/>
            <person name="Zhou L."/>
            <person name="Zhou L."/>
            <person name="Ni X."/>
            <person name="Tian J."/>
            <person name="Zhou Y."/>
            <person name="Sheng Y."/>
            <person name="Liu T."/>
            <person name="Pan Y."/>
            <person name="Xia L."/>
            <person name="Li J."/>
            <person name="Zhao F."/>
            <person name="Cao W."/>
        </authorList>
    </citation>
    <scope>NUCLEOTIDE SEQUENCE</scope>
    <source>
        <strain evidence="3">Rsan-2018</strain>
        <tissue evidence="3">Larvae</tissue>
    </source>
</reference>
<dbReference type="InterPro" id="IPR013098">
    <property type="entry name" value="Ig_I-set"/>
</dbReference>
<dbReference type="Gene3D" id="2.60.40.10">
    <property type="entry name" value="Immunoglobulins"/>
    <property type="match status" value="3"/>
</dbReference>
<dbReference type="AlphaFoldDB" id="A0A9D4PTH7"/>
<evidence type="ECO:0000259" key="2">
    <source>
        <dbReference type="PROSITE" id="PS50835"/>
    </source>
</evidence>
<dbReference type="InterPro" id="IPR036179">
    <property type="entry name" value="Ig-like_dom_sf"/>
</dbReference>
<dbReference type="VEuPathDB" id="VectorBase:RSAN_049598"/>
<dbReference type="InterPro" id="IPR003599">
    <property type="entry name" value="Ig_sub"/>
</dbReference>
<dbReference type="Pfam" id="PF07679">
    <property type="entry name" value="I-set"/>
    <property type="match status" value="1"/>
</dbReference>